<dbReference type="Pfam" id="PF12680">
    <property type="entry name" value="SnoaL_2"/>
    <property type="match status" value="1"/>
</dbReference>
<dbReference type="InterPro" id="IPR037401">
    <property type="entry name" value="SnoaL-like"/>
</dbReference>
<dbReference type="SUPFAM" id="SSF54427">
    <property type="entry name" value="NTF2-like"/>
    <property type="match status" value="1"/>
</dbReference>
<name>A0A1L3ZZF1_9SPHN</name>
<sequence>MTASEIEAFVDDLYAATGAGDWDRIETMLTDDFVVSEADSLPMAGVYRGKGALKELYTKVFTIMDAAGLDRVQTTVGGDYAVTILSIRFADPSLAPAEICEMFRFRDGKLCEIKPFYYDPAPVVAACAAKQTTAG</sequence>
<dbReference type="OrthoDB" id="582171at2"/>
<dbReference type="InterPro" id="IPR032710">
    <property type="entry name" value="NTF2-like_dom_sf"/>
</dbReference>
<dbReference type="EMBL" id="CP018221">
    <property type="protein sequence ID" value="API61016.1"/>
    <property type="molecule type" value="Genomic_DNA"/>
</dbReference>
<evidence type="ECO:0000259" key="1">
    <source>
        <dbReference type="Pfam" id="PF12680"/>
    </source>
</evidence>
<dbReference type="Proteomes" id="UP000182063">
    <property type="component" value="Chromosome"/>
</dbReference>
<protein>
    <recommendedName>
        <fullName evidence="1">SnoaL-like domain-containing protein</fullName>
    </recommendedName>
</protein>
<gene>
    <name evidence="2" type="ORF">BSL82_07425</name>
</gene>
<reference evidence="3" key="1">
    <citation type="submission" date="2016-11" db="EMBL/GenBank/DDBJ databases">
        <title>Complete Genome Sequence of alachlor-degrading Sphingomonas sp. strain JJ-A5.</title>
        <authorList>
            <person name="Lee H."/>
            <person name="Ka J.-O."/>
        </authorList>
    </citation>
    <scope>NUCLEOTIDE SEQUENCE [LARGE SCALE GENOMIC DNA]</scope>
    <source>
        <strain evidence="3">JJ-A5</strain>
    </source>
</reference>
<dbReference type="STRING" id="1921510.BSL82_07425"/>
<organism evidence="2 3">
    <name type="scientific">Tardibacter chloracetimidivorans</name>
    <dbReference type="NCBI Taxonomy" id="1921510"/>
    <lineage>
        <taxon>Bacteria</taxon>
        <taxon>Pseudomonadati</taxon>
        <taxon>Pseudomonadota</taxon>
        <taxon>Alphaproteobacteria</taxon>
        <taxon>Sphingomonadales</taxon>
        <taxon>Sphingomonadaceae</taxon>
        <taxon>Tardibacter</taxon>
    </lineage>
</organism>
<dbReference type="Gene3D" id="3.10.450.50">
    <property type="match status" value="1"/>
</dbReference>
<proteinExistence type="predicted"/>
<keyword evidence="3" id="KW-1185">Reference proteome</keyword>
<feature type="domain" description="SnoaL-like" evidence="1">
    <location>
        <begin position="10"/>
        <end position="112"/>
    </location>
</feature>
<accession>A0A1L3ZZF1</accession>
<evidence type="ECO:0000313" key="2">
    <source>
        <dbReference type="EMBL" id="API61016.1"/>
    </source>
</evidence>
<dbReference type="AlphaFoldDB" id="A0A1L3ZZF1"/>
<dbReference type="KEGG" id="sphj:BSL82_07425"/>
<evidence type="ECO:0000313" key="3">
    <source>
        <dbReference type="Proteomes" id="UP000182063"/>
    </source>
</evidence>